<evidence type="ECO:0000313" key="4">
    <source>
        <dbReference type="Proteomes" id="UP000095094"/>
    </source>
</evidence>
<feature type="domain" description="6-phospho-N-acetylmuramidase C-terminal" evidence="1">
    <location>
        <begin position="250"/>
        <end position="348"/>
    </location>
</feature>
<keyword evidence="3" id="KW-0418">Kinase</keyword>
<protein>
    <submittedName>
        <fullName evidence="3">Histidine kinase</fullName>
    </submittedName>
</protein>
<dbReference type="PATRIC" id="fig|332950.4.peg.1160"/>
<dbReference type="PANTHER" id="PTHR38435">
    <property type="match status" value="1"/>
</dbReference>
<evidence type="ECO:0000259" key="1">
    <source>
        <dbReference type="Pfam" id="PF05913"/>
    </source>
</evidence>
<evidence type="ECO:0000259" key="2">
    <source>
        <dbReference type="Pfam" id="PF19200"/>
    </source>
</evidence>
<dbReference type="Pfam" id="PF19200">
    <property type="entry name" value="MupG_N"/>
    <property type="match status" value="1"/>
</dbReference>
<keyword evidence="3" id="KW-0808">Transferase</keyword>
<dbReference type="Gene3D" id="2.40.100.10">
    <property type="entry name" value="Cyclophilin-like"/>
    <property type="match status" value="1"/>
</dbReference>
<keyword evidence="4" id="KW-1185">Reference proteome</keyword>
<dbReference type="OrthoDB" id="5809921at2"/>
<dbReference type="InterPro" id="IPR043894">
    <property type="entry name" value="MupG_C"/>
</dbReference>
<dbReference type="InterPro" id="IPR008589">
    <property type="entry name" value="MupG"/>
</dbReference>
<proteinExistence type="predicted"/>
<dbReference type="GO" id="GO:0016301">
    <property type="term" value="F:kinase activity"/>
    <property type="evidence" value="ECO:0007669"/>
    <property type="project" value="UniProtKB-KW"/>
</dbReference>
<dbReference type="EMBL" id="MIJY01000008">
    <property type="protein sequence ID" value="OEG17997.1"/>
    <property type="molecule type" value="Genomic_DNA"/>
</dbReference>
<dbReference type="Gene3D" id="3.20.20.70">
    <property type="entry name" value="Aldolase class I"/>
    <property type="match status" value="1"/>
</dbReference>
<organism evidence="3 4">
    <name type="scientific">Enterococcus termitis</name>
    <dbReference type="NCBI Taxonomy" id="332950"/>
    <lineage>
        <taxon>Bacteria</taxon>
        <taxon>Bacillati</taxon>
        <taxon>Bacillota</taxon>
        <taxon>Bacilli</taxon>
        <taxon>Lactobacillales</taxon>
        <taxon>Enterococcaceae</taxon>
        <taxon>Enterococcus</taxon>
    </lineage>
</organism>
<accession>A0A1E5GZ90</accession>
<comment type="caution">
    <text evidence="3">The sequence shown here is derived from an EMBL/GenBank/DDBJ whole genome shotgun (WGS) entry which is preliminary data.</text>
</comment>
<dbReference type="SUPFAM" id="SSF50891">
    <property type="entry name" value="Cyclophilin-like"/>
    <property type="match status" value="1"/>
</dbReference>
<name>A0A1E5GZ90_9ENTE</name>
<dbReference type="RefSeq" id="WP_069662821.1">
    <property type="nucleotide sequence ID" value="NZ_JBHUJJ010000001.1"/>
</dbReference>
<dbReference type="InterPro" id="IPR013785">
    <property type="entry name" value="Aldolase_TIM"/>
</dbReference>
<sequence length="354" mass="39918">MYGLSVFLGEELTDETQTYIETMSRLGIKGIFTSLHIPEEDSKRYAQRLTKLGELAKKNEMKLMVDISGEALKRAGFSFDRLEDILAIGVTGLRMDYAISNQEIAQASQMIDIGLNASTITAEDVAELKNDGADFSRFEAWHNYYPRPETGLSSQFFERKNQWLKEAGFKVLAFVPGDKNLRGPLQQGLPTLEKHRYEHPVSALIELKTSFSVDGVYIGDPQLSDRTIRQLALYLDQNVLALEVVDIGSRYYSHILGEHVNRQDAARDVIRSAEARFKRIDKISPETAMNRTLGSVTIDNSKYGRYMGEIQVTKKELPKDEKINVAAQIIAEDRSLVKCIQAGTKFKLIRKGTL</sequence>
<reference evidence="4" key="1">
    <citation type="submission" date="2016-09" db="EMBL/GenBank/DDBJ databases">
        <authorList>
            <person name="Gulvik C.A."/>
        </authorList>
    </citation>
    <scope>NUCLEOTIDE SEQUENCE [LARGE SCALE GENOMIC DNA]</scope>
    <source>
        <strain evidence="4">LMG 8895</strain>
    </source>
</reference>
<gene>
    <name evidence="3" type="ORF">BCR25_17390</name>
</gene>
<dbReference type="InterPro" id="IPR029000">
    <property type="entry name" value="Cyclophilin-like_dom_sf"/>
</dbReference>
<dbReference type="InterPro" id="IPR043797">
    <property type="entry name" value="MupG_N"/>
</dbReference>
<dbReference type="SUPFAM" id="SSF51445">
    <property type="entry name" value="(Trans)glycosidases"/>
    <property type="match status" value="1"/>
</dbReference>
<dbReference type="Pfam" id="PF05913">
    <property type="entry name" value="MupG_C"/>
    <property type="match status" value="1"/>
</dbReference>
<dbReference type="PANTHER" id="PTHR38435:SF2">
    <property type="entry name" value="DUF871 DOMAIN-CONTAINING PROTEIN"/>
    <property type="match status" value="1"/>
</dbReference>
<evidence type="ECO:0000313" key="3">
    <source>
        <dbReference type="EMBL" id="OEG17997.1"/>
    </source>
</evidence>
<dbReference type="InterPro" id="IPR017853">
    <property type="entry name" value="GH"/>
</dbReference>
<dbReference type="Proteomes" id="UP000095094">
    <property type="component" value="Unassembled WGS sequence"/>
</dbReference>
<feature type="domain" description="6-phospho-N-acetylmuramidase N-terminal" evidence="2">
    <location>
        <begin position="3"/>
        <end position="232"/>
    </location>
</feature>
<dbReference type="AlphaFoldDB" id="A0A1E5GZ90"/>